<dbReference type="EMBL" id="GBRH01246122">
    <property type="protein sequence ID" value="JAD51773.1"/>
    <property type="molecule type" value="Transcribed_RNA"/>
</dbReference>
<name>A0A0A9APG9_ARUDO</name>
<accession>A0A0A9APG9</accession>
<reference evidence="1" key="1">
    <citation type="submission" date="2014-09" db="EMBL/GenBank/DDBJ databases">
        <authorList>
            <person name="Magalhaes I.L.F."/>
            <person name="Oliveira U."/>
            <person name="Santos F.R."/>
            <person name="Vidigal T.H.D.A."/>
            <person name="Brescovit A.D."/>
            <person name="Santos A.J."/>
        </authorList>
    </citation>
    <scope>NUCLEOTIDE SEQUENCE</scope>
    <source>
        <tissue evidence="1">Shoot tissue taken approximately 20 cm above the soil surface</tissue>
    </source>
</reference>
<sequence length="18" mass="2055">MPGSRCRRISGQAARRRP</sequence>
<protein>
    <submittedName>
        <fullName evidence="1">Uncharacterized protein</fullName>
    </submittedName>
</protein>
<dbReference type="AlphaFoldDB" id="A0A0A9APG9"/>
<evidence type="ECO:0000313" key="1">
    <source>
        <dbReference type="EMBL" id="JAD51773.1"/>
    </source>
</evidence>
<proteinExistence type="predicted"/>
<organism evidence="1">
    <name type="scientific">Arundo donax</name>
    <name type="common">Giant reed</name>
    <name type="synonym">Donax arundinaceus</name>
    <dbReference type="NCBI Taxonomy" id="35708"/>
    <lineage>
        <taxon>Eukaryota</taxon>
        <taxon>Viridiplantae</taxon>
        <taxon>Streptophyta</taxon>
        <taxon>Embryophyta</taxon>
        <taxon>Tracheophyta</taxon>
        <taxon>Spermatophyta</taxon>
        <taxon>Magnoliopsida</taxon>
        <taxon>Liliopsida</taxon>
        <taxon>Poales</taxon>
        <taxon>Poaceae</taxon>
        <taxon>PACMAD clade</taxon>
        <taxon>Arundinoideae</taxon>
        <taxon>Arundineae</taxon>
        <taxon>Arundo</taxon>
    </lineage>
</organism>
<reference evidence="1" key="2">
    <citation type="journal article" date="2015" name="Data Brief">
        <title>Shoot transcriptome of the giant reed, Arundo donax.</title>
        <authorList>
            <person name="Barrero R.A."/>
            <person name="Guerrero F.D."/>
            <person name="Moolhuijzen P."/>
            <person name="Goolsby J.A."/>
            <person name="Tidwell J."/>
            <person name="Bellgard S.E."/>
            <person name="Bellgard M.I."/>
        </authorList>
    </citation>
    <scope>NUCLEOTIDE SEQUENCE</scope>
    <source>
        <tissue evidence="1">Shoot tissue taken approximately 20 cm above the soil surface</tissue>
    </source>
</reference>